<dbReference type="FunFam" id="3.10.20.90:FF:000117">
    <property type="entry name" value="Ubiquitin-like protein ATG12"/>
    <property type="match status" value="1"/>
</dbReference>
<proteinExistence type="inferred from homology"/>
<dbReference type="PANTHER" id="PTHR13385:SF0">
    <property type="entry name" value="UBIQUITIN-LIKE PROTEIN ATG12"/>
    <property type="match status" value="1"/>
</dbReference>
<keyword evidence="14" id="KW-1185">Reference proteome</keyword>
<keyword evidence="7 11" id="KW-0833">Ubl conjugation pathway</keyword>
<dbReference type="GO" id="GO:0012505">
    <property type="term" value="C:endomembrane system"/>
    <property type="evidence" value="ECO:0007669"/>
    <property type="project" value="UniProtKB-SubCell"/>
</dbReference>
<dbReference type="GO" id="GO:0000422">
    <property type="term" value="P:autophagy of mitochondrion"/>
    <property type="evidence" value="ECO:0007669"/>
    <property type="project" value="TreeGrafter"/>
</dbReference>
<dbReference type="InterPro" id="IPR007242">
    <property type="entry name" value="Atg12"/>
</dbReference>
<protein>
    <recommendedName>
        <fullName evidence="4 11">Ubiquitin-like protein ATG12</fullName>
    </recommendedName>
</protein>
<evidence type="ECO:0000256" key="10">
    <source>
        <dbReference type="ARBA" id="ARBA00023136"/>
    </source>
</evidence>
<dbReference type="RefSeq" id="XP_038067846.1">
    <property type="nucleotide sequence ID" value="XM_038211918.1"/>
</dbReference>
<evidence type="ECO:0000256" key="4">
    <source>
        <dbReference type="ARBA" id="ARBA00015875"/>
    </source>
</evidence>
<comment type="similarity">
    <text evidence="3 11">Belongs to the ATG12 family.</text>
</comment>
<reference evidence="13" key="1">
    <citation type="submission" date="2022-11" db="UniProtKB">
        <authorList>
            <consortium name="EnsemblMetazoa"/>
        </authorList>
    </citation>
    <scope>IDENTIFICATION</scope>
</reference>
<evidence type="ECO:0000256" key="6">
    <source>
        <dbReference type="ARBA" id="ARBA00022499"/>
    </source>
</evidence>
<dbReference type="RefSeq" id="XP_038067845.1">
    <property type="nucleotide sequence ID" value="XM_038211917.1"/>
</dbReference>
<accession>A0A914AUT6</accession>
<comment type="function">
    <text evidence="11">Ubiquitin-like protein involved in autophagic vesicle formation.</text>
</comment>
<dbReference type="CDD" id="cd01612">
    <property type="entry name" value="Ubl_ATG12"/>
    <property type="match status" value="1"/>
</dbReference>
<evidence type="ECO:0000256" key="11">
    <source>
        <dbReference type="RuleBase" id="RU361201"/>
    </source>
</evidence>
<comment type="subcellular location">
    <subcellularLocation>
        <location evidence="2">Cytoplasm</location>
    </subcellularLocation>
    <subcellularLocation>
        <location evidence="1">Endomembrane system</location>
        <topology evidence="1">Peripheral membrane protein</topology>
    </subcellularLocation>
</comment>
<evidence type="ECO:0000256" key="7">
    <source>
        <dbReference type="ARBA" id="ARBA00022786"/>
    </source>
</evidence>
<evidence type="ECO:0000256" key="12">
    <source>
        <dbReference type="SAM" id="MobiDB-lite"/>
    </source>
</evidence>
<dbReference type="EnsemblMetazoa" id="XM_038211917.1">
    <property type="protein sequence ID" value="XP_038067845.1"/>
    <property type="gene ID" value="LOC119737504"/>
</dbReference>
<keyword evidence="10" id="KW-0472">Membrane</keyword>
<dbReference type="GeneID" id="119737504"/>
<dbReference type="GO" id="GO:0097352">
    <property type="term" value="P:autophagosome maturation"/>
    <property type="evidence" value="ECO:0007669"/>
    <property type="project" value="TreeGrafter"/>
</dbReference>
<dbReference type="Gene3D" id="3.10.20.90">
    <property type="entry name" value="Phosphatidylinositol 3-kinase Catalytic Subunit, Chain A, domain 1"/>
    <property type="match status" value="1"/>
</dbReference>
<dbReference type="GO" id="GO:0034727">
    <property type="term" value="P:piecemeal microautophagy of the nucleus"/>
    <property type="evidence" value="ECO:0007669"/>
    <property type="project" value="TreeGrafter"/>
</dbReference>
<sequence>MAETESGSKTDQRSEDTSENGEPVQPQQDKSKEDATVTSPAKKKNDKVDVLLKNTADAPIMAKKKWAVPRTRKVSWVIEFIRKYFKCEQTDSLFLYVNQAFAPAPDQEIGNLFECYGSDGKLVLHYCMKEAWG</sequence>
<dbReference type="GO" id="GO:0000421">
    <property type="term" value="C:autophagosome membrane"/>
    <property type="evidence" value="ECO:0007669"/>
    <property type="project" value="TreeGrafter"/>
</dbReference>
<dbReference type="AlphaFoldDB" id="A0A914AUT6"/>
<evidence type="ECO:0000256" key="5">
    <source>
        <dbReference type="ARBA" id="ARBA00022490"/>
    </source>
</evidence>
<evidence type="ECO:0000256" key="1">
    <source>
        <dbReference type="ARBA" id="ARBA00004184"/>
    </source>
</evidence>
<name>A0A914AUT6_PATMI</name>
<dbReference type="GO" id="GO:0034045">
    <property type="term" value="C:phagophore assembly site membrane"/>
    <property type="evidence" value="ECO:0007669"/>
    <property type="project" value="TreeGrafter"/>
</dbReference>
<feature type="region of interest" description="Disordered" evidence="12">
    <location>
        <begin position="1"/>
        <end position="48"/>
    </location>
</feature>
<dbReference type="GO" id="GO:0061723">
    <property type="term" value="P:glycophagy"/>
    <property type="evidence" value="ECO:0007669"/>
    <property type="project" value="TreeGrafter"/>
</dbReference>
<keyword evidence="9 11" id="KW-0072">Autophagy</keyword>
<evidence type="ECO:0000313" key="14">
    <source>
        <dbReference type="Proteomes" id="UP000887568"/>
    </source>
</evidence>
<dbReference type="Pfam" id="PF04110">
    <property type="entry name" value="APG12"/>
    <property type="match status" value="1"/>
</dbReference>
<dbReference type="SUPFAM" id="SSF54236">
    <property type="entry name" value="Ubiquitin-like"/>
    <property type="match status" value="1"/>
</dbReference>
<dbReference type="GO" id="GO:0019776">
    <property type="term" value="F:Atg8-family ligase activity"/>
    <property type="evidence" value="ECO:0007669"/>
    <property type="project" value="TreeGrafter"/>
</dbReference>
<evidence type="ECO:0000256" key="3">
    <source>
        <dbReference type="ARBA" id="ARBA00007778"/>
    </source>
</evidence>
<dbReference type="InterPro" id="IPR029071">
    <property type="entry name" value="Ubiquitin-like_domsf"/>
</dbReference>
<keyword evidence="6 11" id="KW-1017">Isopeptide bond</keyword>
<evidence type="ECO:0000256" key="8">
    <source>
        <dbReference type="ARBA" id="ARBA00022990"/>
    </source>
</evidence>
<organism evidence="13 14">
    <name type="scientific">Patiria miniata</name>
    <name type="common">Bat star</name>
    <name type="synonym">Asterina miniata</name>
    <dbReference type="NCBI Taxonomy" id="46514"/>
    <lineage>
        <taxon>Eukaryota</taxon>
        <taxon>Metazoa</taxon>
        <taxon>Echinodermata</taxon>
        <taxon>Eleutherozoa</taxon>
        <taxon>Asterozoa</taxon>
        <taxon>Asteroidea</taxon>
        <taxon>Valvatacea</taxon>
        <taxon>Valvatida</taxon>
        <taxon>Asterinidae</taxon>
        <taxon>Patiria</taxon>
    </lineage>
</organism>
<dbReference type="OMA" id="YAKTHAW"/>
<dbReference type="GO" id="GO:0000045">
    <property type="term" value="P:autophagosome assembly"/>
    <property type="evidence" value="ECO:0007669"/>
    <property type="project" value="InterPro"/>
</dbReference>
<comment type="subunit">
    <text evidence="11">Forms a conjugate with ATG5.</text>
</comment>
<evidence type="ECO:0000313" key="13">
    <source>
        <dbReference type="EnsemblMetazoa" id="XP_038067845.1"/>
    </source>
</evidence>
<feature type="compositionally biased region" description="Basic and acidic residues" evidence="12">
    <location>
        <begin position="1"/>
        <end position="16"/>
    </location>
</feature>
<keyword evidence="5" id="KW-0963">Cytoplasm</keyword>
<evidence type="ECO:0000256" key="2">
    <source>
        <dbReference type="ARBA" id="ARBA00004496"/>
    </source>
</evidence>
<dbReference type="PANTHER" id="PTHR13385">
    <property type="entry name" value="AUTOPHAGY PROTEIN 12"/>
    <property type="match status" value="1"/>
</dbReference>
<dbReference type="EnsemblMetazoa" id="XM_038211918.1">
    <property type="protein sequence ID" value="XP_038067846.1"/>
    <property type="gene ID" value="LOC119737504"/>
</dbReference>
<dbReference type="Proteomes" id="UP000887568">
    <property type="component" value="Unplaced"/>
</dbReference>
<keyword evidence="8" id="KW-0007">Acetylation</keyword>
<dbReference type="GO" id="GO:0034274">
    <property type="term" value="C:Atg12-Atg5-Atg16 complex"/>
    <property type="evidence" value="ECO:0007669"/>
    <property type="project" value="TreeGrafter"/>
</dbReference>
<dbReference type="OrthoDB" id="10003551at2759"/>
<evidence type="ECO:0000256" key="9">
    <source>
        <dbReference type="ARBA" id="ARBA00023006"/>
    </source>
</evidence>